<accession>A0A8J5F4Z3</accession>
<dbReference type="PANTHER" id="PTHR12357:SF95">
    <property type="entry name" value="YTH DOMAIN-CONTAINING FAMILY PROTEIN"/>
    <property type="match status" value="1"/>
</dbReference>
<dbReference type="Gene3D" id="3.10.590.10">
    <property type="entry name" value="ph1033 like domains"/>
    <property type="match status" value="1"/>
</dbReference>
<keyword evidence="2 6" id="KW-0812">Transmembrane</keyword>
<dbReference type="GO" id="GO:0003729">
    <property type="term" value="F:mRNA binding"/>
    <property type="evidence" value="ECO:0007669"/>
    <property type="project" value="TreeGrafter"/>
</dbReference>
<dbReference type="EMBL" id="JACMSC010000017">
    <property type="protein sequence ID" value="KAG6479955.1"/>
    <property type="molecule type" value="Genomic_DNA"/>
</dbReference>
<evidence type="ECO:0000256" key="1">
    <source>
        <dbReference type="ARBA" id="ARBA00004141"/>
    </source>
</evidence>
<sequence>MQILLRSSSIREEVEEHFLRPLSCDRLLGGEPLPPFHSFLFHCFAASWFTRILDFLGILALTFAAVVGAVSIGKNEKHDSLCDAVHAIVVSLTRLPVFNPSQEQKFLIGLILMVPVYAVSSFLSLAYTEIAFVYEVLRDCYEAFAMYCFERYLIACLGGEENTIKLMETQSEISSSTPLLELEYADGLVRHPFPLNCFMKHWYLGPEFYQSVKIGIVQYMILKTVCALLAIILELFGVYGEGKFNWKYGYPYLAVILNFSQTWALYCLVQFYSVTKLKLEPIKPLAKFLVFKSIVFLTWWQGIVIAFLFSIGTLKGHLAQLLKTRIQDYIICIEMGIAAVVHLYVFPAKPYHRGERCVRNVAVMSDYASLGTPLDPEEVEDCGRSPRVQSAPPDDRERLLSFPQSVRDVLFGSGEIVVDDVKFTVAHVVEPVERGIAKINKTLHQISENVKQHERCRRKAKDDSSFVPLDSWREECLDAHLVEGGSYSDSGPSTKKWQVNAKSIRPSNYPPHTYIPIIPHFNFAVVAAAFRKKPYIGLPPPPQMDTNDHADYLLGNNVNPEQELPSGSESLFQPNVASSAHLQHTGSSGPLSRSRPPRTITTMTGSSTSLLGSEGSKTTIGIDRGHLEDTAKVLNLKPNSSAQCNFPGEDNRPVYKARNLTSDSQSVEATQGHYISQTINSTSHKRGVGLLNRQNYAKPRVTGQSAFGYDKFGRNGNYSSCRNTQDLREAVRGPRANRGTYKSSFGSTDRKSNPSQLVCRSKYNKLDFQTKYAEAKFFMIKSFNEDDIHKSIKYNVWASTPRGNEKLDAAYWDAQRVMSKGSKCPIFLFFSVNASCQYVGLAEMLGPVDFNKDMDFWQQEKWKGFFPLKWHIIKDIPNRHFQHITLENNDNKPVSFSKDTQEIGLPQGLQMLQIFKDYSPTTMLLDDLEFYEKREKSLQATRWRRSAMMNYDRRLYDEMNYAEHLEEALSNLNVTGKSGNKFDHLPSSNYTRFAILVLMFIIMAIFERVVEARRAASISVAQGNPEEQYQVTPSSRLEFFVSMPGGLFPTHLAKPAPLPGAS</sequence>
<feature type="transmembrane region" description="Helical" evidence="6">
    <location>
        <begin position="216"/>
        <end position="240"/>
    </location>
</feature>
<evidence type="ECO:0000256" key="3">
    <source>
        <dbReference type="ARBA" id="ARBA00022989"/>
    </source>
</evidence>
<feature type="domain" description="YTH" evidence="7">
    <location>
        <begin position="775"/>
        <end position="915"/>
    </location>
</feature>
<keyword evidence="3 6" id="KW-1133">Transmembrane helix</keyword>
<feature type="compositionally biased region" description="Polar residues" evidence="5">
    <location>
        <begin position="556"/>
        <end position="585"/>
    </location>
</feature>
<feature type="compositionally biased region" description="Low complexity" evidence="5">
    <location>
        <begin position="586"/>
        <end position="616"/>
    </location>
</feature>
<organism evidence="8 9">
    <name type="scientific">Zingiber officinale</name>
    <name type="common">Ginger</name>
    <name type="synonym">Amomum zingiber</name>
    <dbReference type="NCBI Taxonomy" id="94328"/>
    <lineage>
        <taxon>Eukaryota</taxon>
        <taxon>Viridiplantae</taxon>
        <taxon>Streptophyta</taxon>
        <taxon>Embryophyta</taxon>
        <taxon>Tracheophyta</taxon>
        <taxon>Spermatophyta</taxon>
        <taxon>Magnoliopsida</taxon>
        <taxon>Liliopsida</taxon>
        <taxon>Zingiberales</taxon>
        <taxon>Zingiberaceae</taxon>
        <taxon>Zingiber</taxon>
    </lineage>
</organism>
<dbReference type="GO" id="GO:0005737">
    <property type="term" value="C:cytoplasm"/>
    <property type="evidence" value="ECO:0007669"/>
    <property type="project" value="TreeGrafter"/>
</dbReference>
<keyword evidence="4 6" id="KW-0472">Membrane</keyword>
<protein>
    <recommendedName>
        <fullName evidence="7">YTH domain-containing protein</fullName>
    </recommendedName>
</protein>
<proteinExistence type="predicted"/>
<dbReference type="Pfam" id="PF03619">
    <property type="entry name" value="Solute_trans_a"/>
    <property type="match status" value="1"/>
</dbReference>
<dbReference type="Proteomes" id="UP000734854">
    <property type="component" value="Unassembled WGS sequence"/>
</dbReference>
<dbReference type="InterPro" id="IPR005178">
    <property type="entry name" value="Ostalpha/TMEM184C"/>
</dbReference>
<evidence type="ECO:0000256" key="5">
    <source>
        <dbReference type="SAM" id="MobiDB-lite"/>
    </source>
</evidence>
<feature type="transmembrane region" description="Helical" evidence="6">
    <location>
        <begin position="106"/>
        <end position="127"/>
    </location>
</feature>
<evidence type="ECO:0000256" key="2">
    <source>
        <dbReference type="ARBA" id="ARBA00022692"/>
    </source>
</evidence>
<dbReference type="CDD" id="cd21134">
    <property type="entry name" value="YTH"/>
    <property type="match status" value="1"/>
</dbReference>
<dbReference type="SMART" id="SM01417">
    <property type="entry name" value="Solute_trans_a"/>
    <property type="match status" value="1"/>
</dbReference>
<feature type="transmembrane region" description="Helical" evidence="6">
    <location>
        <begin position="252"/>
        <end position="274"/>
    </location>
</feature>
<dbReference type="GO" id="GO:0061157">
    <property type="term" value="P:mRNA destabilization"/>
    <property type="evidence" value="ECO:0007669"/>
    <property type="project" value="TreeGrafter"/>
</dbReference>
<comment type="subcellular location">
    <subcellularLocation>
        <location evidence="1">Membrane</location>
        <topology evidence="1">Multi-pass membrane protein</topology>
    </subcellularLocation>
</comment>
<dbReference type="PANTHER" id="PTHR12357">
    <property type="entry name" value="YTH YT521-B HOMOLOGY DOMAIN-CONTAINING"/>
    <property type="match status" value="1"/>
</dbReference>
<dbReference type="Pfam" id="PF04146">
    <property type="entry name" value="YTH"/>
    <property type="match status" value="1"/>
</dbReference>
<feature type="transmembrane region" description="Helical" evidence="6">
    <location>
        <begin position="294"/>
        <end position="314"/>
    </location>
</feature>
<feature type="transmembrane region" description="Helical" evidence="6">
    <location>
        <begin position="48"/>
        <end position="70"/>
    </location>
</feature>
<evidence type="ECO:0000256" key="4">
    <source>
        <dbReference type="ARBA" id="ARBA00023136"/>
    </source>
</evidence>
<evidence type="ECO:0000313" key="8">
    <source>
        <dbReference type="EMBL" id="KAG6479955.1"/>
    </source>
</evidence>
<dbReference type="PROSITE" id="PS50882">
    <property type="entry name" value="YTH"/>
    <property type="match status" value="1"/>
</dbReference>
<dbReference type="GO" id="GO:0016020">
    <property type="term" value="C:membrane"/>
    <property type="evidence" value="ECO:0007669"/>
    <property type="project" value="UniProtKB-SubCell"/>
</dbReference>
<dbReference type="AlphaFoldDB" id="A0A8J5F4Z3"/>
<keyword evidence="9" id="KW-1185">Reference proteome</keyword>
<comment type="caution">
    <text evidence="8">The sequence shown here is derived from an EMBL/GenBank/DDBJ whole genome shotgun (WGS) entry which is preliminary data.</text>
</comment>
<evidence type="ECO:0000259" key="7">
    <source>
        <dbReference type="PROSITE" id="PS50882"/>
    </source>
</evidence>
<dbReference type="InterPro" id="IPR007275">
    <property type="entry name" value="YTH_domain"/>
</dbReference>
<feature type="region of interest" description="Disordered" evidence="5">
    <location>
        <begin position="539"/>
        <end position="616"/>
    </location>
</feature>
<evidence type="ECO:0000313" key="9">
    <source>
        <dbReference type="Proteomes" id="UP000734854"/>
    </source>
</evidence>
<gene>
    <name evidence="8" type="ORF">ZIOFF_063432</name>
</gene>
<dbReference type="InterPro" id="IPR045168">
    <property type="entry name" value="YTH_prot"/>
</dbReference>
<evidence type="ECO:0000256" key="6">
    <source>
        <dbReference type="SAM" id="Phobius"/>
    </source>
</evidence>
<feature type="transmembrane region" description="Helical" evidence="6">
    <location>
        <begin position="326"/>
        <end position="346"/>
    </location>
</feature>
<reference evidence="8 9" key="1">
    <citation type="submission" date="2020-08" db="EMBL/GenBank/DDBJ databases">
        <title>Plant Genome Project.</title>
        <authorList>
            <person name="Zhang R.-G."/>
        </authorList>
    </citation>
    <scope>NUCLEOTIDE SEQUENCE [LARGE SCALE GENOMIC DNA]</scope>
    <source>
        <tissue evidence="8">Rhizome</tissue>
    </source>
</reference>
<name>A0A8J5F4Z3_ZINOF</name>